<gene>
    <name evidence="2" type="ORF">MSAN_02240600</name>
</gene>
<protein>
    <submittedName>
        <fullName evidence="2">Homeodomain transcription factor</fullName>
    </submittedName>
</protein>
<organism evidence="2 3">
    <name type="scientific">Mycena sanguinolenta</name>
    <dbReference type="NCBI Taxonomy" id="230812"/>
    <lineage>
        <taxon>Eukaryota</taxon>
        <taxon>Fungi</taxon>
        <taxon>Dikarya</taxon>
        <taxon>Basidiomycota</taxon>
        <taxon>Agaricomycotina</taxon>
        <taxon>Agaricomycetes</taxon>
        <taxon>Agaricomycetidae</taxon>
        <taxon>Agaricales</taxon>
        <taxon>Marasmiineae</taxon>
        <taxon>Mycenaceae</taxon>
        <taxon>Mycena</taxon>
    </lineage>
</organism>
<dbReference type="InterPro" id="IPR009057">
    <property type="entry name" value="Homeodomain-like_sf"/>
</dbReference>
<feature type="region of interest" description="Disordered" evidence="1">
    <location>
        <begin position="1"/>
        <end position="86"/>
    </location>
</feature>
<proteinExistence type="predicted"/>
<dbReference type="SUPFAM" id="SSF46689">
    <property type="entry name" value="Homeodomain-like"/>
    <property type="match status" value="1"/>
</dbReference>
<reference evidence="2" key="1">
    <citation type="submission" date="2020-05" db="EMBL/GenBank/DDBJ databases">
        <title>Mycena genomes resolve the evolution of fungal bioluminescence.</title>
        <authorList>
            <person name="Tsai I.J."/>
        </authorList>
    </citation>
    <scope>NUCLEOTIDE SEQUENCE</scope>
    <source>
        <strain evidence="2">160909Yilan</strain>
    </source>
</reference>
<accession>A0A8H6XBQ2</accession>
<evidence type="ECO:0000313" key="3">
    <source>
        <dbReference type="Proteomes" id="UP000623467"/>
    </source>
</evidence>
<keyword evidence="3" id="KW-1185">Reference proteome</keyword>
<dbReference type="Proteomes" id="UP000623467">
    <property type="component" value="Unassembled WGS sequence"/>
</dbReference>
<feature type="region of interest" description="Disordered" evidence="1">
    <location>
        <begin position="103"/>
        <end position="138"/>
    </location>
</feature>
<dbReference type="EMBL" id="JACAZH010000033">
    <property type="protein sequence ID" value="KAF7337671.1"/>
    <property type="molecule type" value="Genomic_DNA"/>
</dbReference>
<evidence type="ECO:0000256" key="1">
    <source>
        <dbReference type="SAM" id="MobiDB-lite"/>
    </source>
</evidence>
<dbReference type="GO" id="GO:0003677">
    <property type="term" value="F:DNA binding"/>
    <property type="evidence" value="ECO:0007669"/>
    <property type="project" value="UniProtKB-KW"/>
</dbReference>
<dbReference type="AlphaFoldDB" id="A0A8H6XBQ2"/>
<keyword evidence="2" id="KW-0371">Homeobox</keyword>
<name>A0A8H6XBQ2_9AGAR</name>
<evidence type="ECO:0000313" key="2">
    <source>
        <dbReference type="EMBL" id="KAF7337671.1"/>
    </source>
</evidence>
<keyword evidence="2" id="KW-0238">DNA-binding</keyword>
<sequence length="379" mass="41659">MGTALSTRQRRGRPDPFQLNSLRRLLSKTPTPSIEERSALALEIGMDLGKKKPRPGASDDELEYSEPIYLSSTSRSRSETPSIEREAEYARELRGRHAALLHSSDEDEDAQEAVTPSPSPSPGVSPSHGMLPSLEEKPTAVPSGSVPFVLSFLYSLVHLLVIWQLLVFCDPCYRGIQSCRDRYKFRRRELRAPRTTDRHPPEPPRANETVFVHLVASNRLNSPILGGSPRSFVVPENLDNDRETETFNVDPTSGTLEAGGETYQPHIAPAGRNVMGGIVGGLRKAWQRNRAPRGPGIAYPEPAVVHEEETQYESVPRAEAEMQYTSPAPNNTSYDAPLSDGGHTEGVHEHYTFVAADGGISWISREGSSSPTGVIVFDV</sequence>
<dbReference type="OrthoDB" id="3244156at2759"/>
<feature type="compositionally biased region" description="Basic and acidic residues" evidence="1">
    <location>
        <begin position="76"/>
        <end position="86"/>
    </location>
</feature>
<comment type="caution">
    <text evidence="2">The sequence shown here is derived from an EMBL/GenBank/DDBJ whole genome shotgun (WGS) entry which is preliminary data.</text>
</comment>